<keyword evidence="2" id="KW-1133">Transmembrane helix</keyword>
<feature type="transmembrane region" description="Helical" evidence="2">
    <location>
        <begin position="84"/>
        <end position="101"/>
    </location>
</feature>
<evidence type="ECO:0000256" key="1">
    <source>
        <dbReference type="SAM" id="MobiDB-lite"/>
    </source>
</evidence>
<dbReference type="AlphaFoldDB" id="A0A1K0FCA6"/>
<keyword evidence="2" id="KW-0812">Transmembrane</keyword>
<keyword evidence="4" id="KW-1185">Reference proteome</keyword>
<evidence type="ECO:0008006" key="5">
    <source>
        <dbReference type="Google" id="ProtNLM"/>
    </source>
</evidence>
<name>A0A1K0FCA6_9ACTN</name>
<evidence type="ECO:0000313" key="3">
    <source>
        <dbReference type="EMBL" id="OJF10479.1"/>
    </source>
</evidence>
<dbReference type="EMBL" id="MEIA01000476">
    <property type="protein sequence ID" value="OJF10479.1"/>
    <property type="molecule type" value="Genomic_DNA"/>
</dbReference>
<feature type="compositionally biased region" description="Low complexity" evidence="1">
    <location>
        <begin position="221"/>
        <end position="234"/>
    </location>
</feature>
<reference evidence="3 4" key="1">
    <citation type="submission" date="2016-09" db="EMBL/GenBank/DDBJ databases">
        <title>Couchioplanes caeruleus draft genome sequence.</title>
        <authorList>
            <person name="Sheehan J."/>
            <person name="Caffrey P."/>
        </authorList>
    </citation>
    <scope>NUCLEOTIDE SEQUENCE [LARGE SCALE GENOMIC DNA]</scope>
    <source>
        <strain evidence="3 4">DSM 43634</strain>
    </source>
</reference>
<feature type="transmembrane region" description="Helical" evidence="2">
    <location>
        <begin position="153"/>
        <end position="175"/>
    </location>
</feature>
<evidence type="ECO:0000256" key="2">
    <source>
        <dbReference type="SAM" id="Phobius"/>
    </source>
</evidence>
<organism evidence="3 4">
    <name type="scientific">Couchioplanes caeruleus subsp. caeruleus</name>
    <dbReference type="NCBI Taxonomy" id="56427"/>
    <lineage>
        <taxon>Bacteria</taxon>
        <taxon>Bacillati</taxon>
        <taxon>Actinomycetota</taxon>
        <taxon>Actinomycetes</taxon>
        <taxon>Micromonosporales</taxon>
        <taxon>Micromonosporaceae</taxon>
        <taxon>Couchioplanes</taxon>
    </lineage>
</organism>
<protein>
    <recommendedName>
        <fullName evidence="5">DUF998 domain-containing protein</fullName>
    </recommendedName>
</protein>
<feature type="transmembrane region" description="Helical" evidence="2">
    <location>
        <begin position="58"/>
        <end position="77"/>
    </location>
</feature>
<dbReference type="RefSeq" id="WP_071809053.1">
    <property type="nucleotide sequence ID" value="NZ_MEIA01000476.1"/>
</dbReference>
<feature type="transmembrane region" description="Helical" evidence="2">
    <location>
        <begin position="20"/>
        <end position="46"/>
    </location>
</feature>
<feature type="transmembrane region" description="Helical" evidence="2">
    <location>
        <begin position="187"/>
        <end position="205"/>
    </location>
</feature>
<evidence type="ECO:0000313" key="4">
    <source>
        <dbReference type="Proteomes" id="UP000182486"/>
    </source>
</evidence>
<feature type="transmembrane region" description="Helical" evidence="2">
    <location>
        <begin position="121"/>
        <end position="146"/>
    </location>
</feature>
<proteinExistence type="predicted"/>
<dbReference type="Proteomes" id="UP000182486">
    <property type="component" value="Unassembled WGS sequence"/>
</dbReference>
<gene>
    <name evidence="3" type="ORF">BG844_31965</name>
</gene>
<comment type="caution">
    <text evidence="3">The sequence shown here is derived from an EMBL/GenBank/DDBJ whole genome shotgun (WGS) entry which is preliminary data.</text>
</comment>
<accession>A0A1K0FCA6</accession>
<dbReference type="InterPro" id="IPR009339">
    <property type="entry name" value="DUF998"/>
</dbReference>
<keyword evidence="2" id="KW-0472">Membrane</keyword>
<feature type="region of interest" description="Disordered" evidence="1">
    <location>
        <begin position="213"/>
        <end position="234"/>
    </location>
</feature>
<dbReference type="Pfam" id="PF06197">
    <property type="entry name" value="DUF998"/>
    <property type="match status" value="1"/>
</dbReference>
<sequence length="234" mass="23571">MLLRIMESHAVRLRGATAGLAILAGAGVMLGALVAAPGSWLLGYVSEAGTAAAPWASAYRWGLIVLSVGVALLALALRPQSRPVAALLGGTAVFGATSGTVPCTNRCPLPPFEPTTASDVVHSAASIAGMVLLAGAMLLVAASAAFRPAARRLAGVHAALTVPLGGALGLIMLFVGRGPAGAILERIMLAVAVSWLIGTSTLTLLRSSVRLPPWMPQPNPSSTGSRSSNAASRN</sequence>